<dbReference type="RefSeq" id="WP_203992452.1">
    <property type="nucleotide sequence ID" value="NZ_BOOU01000084.1"/>
</dbReference>
<dbReference type="PANTHER" id="PTHR37315:SF1">
    <property type="entry name" value="UPF0311 PROTEIN BLR7842"/>
    <property type="match status" value="1"/>
</dbReference>
<proteinExistence type="predicted"/>
<name>A0A919RBI9_9ACTN</name>
<gene>
    <name evidence="1" type="ORF">Sru01_59290</name>
</gene>
<dbReference type="Gene3D" id="2.40.160.20">
    <property type="match status" value="1"/>
</dbReference>
<organism evidence="1 2">
    <name type="scientific">Sphaerisporangium rufum</name>
    <dbReference type="NCBI Taxonomy" id="1381558"/>
    <lineage>
        <taxon>Bacteria</taxon>
        <taxon>Bacillati</taxon>
        <taxon>Actinomycetota</taxon>
        <taxon>Actinomycetes</taxon>
        <taxon>Streptosporangiales</taxon>
        <taxon>Streptosporangiaceae</taxon>
        <taxon>Sphaerisporangium</taxon>
    </lineage>
</organism>
<dbReference type="PANTHER" id="PTHR37315">
    <property type="entry name" value="UPF0311 PROTEIN BLR7842"/>
    <property type="match status" value="1"/>
</dbReference>
<dbReference type="InterPro" id="IPR020915">
    <property type="entry name" value="UPF0311"/>
</dbReference>
<dbReference type="EMBL" id="BOOU01000084">
    <property type="protein sequence ID" value="GII80947.1"/>
    <property type="molecule type" value="Genomic_DNA"/>
</dbReference>
<comment type="caution">
    <text evidence="1">The sequence shown here is derived from an EMBL/GenBank/DDBJ whole genome shotgun (WGS) entry which is preliminary data.</text>
</comment>
<sequence>MDTTTTMKSPAPLEGADLDFMCSIEVRFGEIATVRTPTGTRMLFPVVDGTVEGPRLSGRLIPGSIDWVTVGSDGIGRIDVHAMIATHDDALIELTATGRSVLGEHAAGFLAGEEVSGHDAYLRISPLFQTTDPRYSWVNGLVTVARCDLSLMGIRYQVSSVR</sequence>
<accession>A0A919RBI9</accession>
<dbReference type="Proteomes" id="UP000655287">
    <property type="component" value="Unassembled WGS sequence"/>
</dbReference>
<dbReference type="AlphaFoldDB" id="A0A919RBI9"/>
<reference evidence="1" key="1">
    <citation type="submission" date="2021-01" db="EMBL/GenBank/DDBJ databases">
        <title>Whole genome shotgun sequence of Sphaerisporangium rufum NBRC 109079.</title>
        <authorList>
            <person name="Komaki H."/>
            <person name="Tamura T."/>
        </authorList>
    </citation>
    <scope>NUCLEOTIDE SEQUENCE</scope>
    <source>
        <strain evidence="1">NBRC 109079</strain>
    </source>
</reference>
<evidence type="ECO:0000313" key="1">
    <source>
        <dbReference type="EMBL" id="GII80947.1"/>
    </source>
</evidence>
<dbReference type="Pfam" id="PF11578">
    <property type="entry name" value="DUF3237"/>
    <property type="match status" value="1"/>
</dbReference>
<evidence type="ECO:0000313" key="2">
    <source>
        <dbReference type="Proteomes" id="UP000655287"/>
    </source>
</evidence>
<keyword evidence="2" id="KW-1185">Reference proteome</keyword>
<protein>
    <submittedName>
        <fullName evidence="1">UPF0311 protein</fullName>
    </submittedName>
</protein>